<keyword evidence="2" id="KW-1185">Reference proteome</keyword>
<protein>
    <submittedName>
        <fullName evidence="1">Uncharacterized protein</fullName>
    </submittedName>
</protein>
<evidence type="ECO:0000313" key="1">
    <source>
        <dbReference type="EMBL" id="KAJ1888827.1"/>
    </source>
</evidence>
<gene>
    <name evidence="1" type="ORF">LPJ66_008374</name>
</gene>
<sequence length="91" mass="9925">MSTYIYYQAFQAPELDNHAGGLVLGKREMASFGELPGKWSEGNMSRAWPYLAHATKGVGGSQALGWLAVVQALHMLGGLVNAILFWITEQD</sequence>
<dbReference type="Proteomes" id="UP001150581">
    <property type="component" value="Unassembled WGS sequence"/>
</dbReference>
<proteinExistence type="predicted"/>
<dbReference type="EMBL" id="JANBPG010001667">
    <property type="protein sequence ID" value="KAJ1888827.1"/>
    <property type="molecule type" value="Genomic_DNA"/>
</dbReference>
<organism evidence="1 2">
    <name type="scientific">Kickxella alabastrina</name>
    <dbReference type="NCBI Taxonomy" id="61397"/>
    <lineage>
        <taxon>Eukaryota</taxon>
        <taxon>Fungi</taxon>
        <taxon>Fungi incertae sedis</taxon>
        <taxon>Zoopagomycota</taxon>
        <taxon>Kickxellomycotina</taxon>
        <taxon>Kickxellomycetes</taxon>
        <taxon>Kickxellales</taxon>
        <taxon>Kickxellaceae</taxon>
        <taxon>Kickxella</taxon>
    </lineage>
</organism>
<accession>A0ACC1I6U5</accession>
<reference evidence="1" key="1">
    <citation type="submission" date="2022-07" db="EMBL/GenBank/DDBJ databases">
        <title>Phylogenomic reconstructions and comparative analyses of Kickxellomycotina fungi.</title>
        <authorList>
            <person name="Reynolds N.K."/>
            <person name="Stajich J.E."/>
            <person name="Barry K."/>
            <person name="Grigoriev I.V."/>
            <person name="Crous P."/>
            <person name="Smith M.E."/>
        </authorList>
    </citation>
    <scope>NUCLEOTIDE SEQUENCE</scope>
    <source>
        <strain evidence="1">Benny 63K</strain>
    </source>
</reference>
<name>A0ACC1I6U5_9FUNG</name>
<evidence type="ECO:0000313" key="2">
    <source>
        <dbReference type="Proteomes" id="UP001150581"/>
    </source>
</evidence>
<comment type="caution">
    <text evidence="1">The sequence shown here is derived from an EMBL/GenBank/DDBJ whole genome shotgun (WGS) entry which is preliminary data.</text>
</comment>